<dbReference type="EMBL" id="JBFTEZ010000001">
    <property type="protein sequence ID" value="MEX6462788.1"/>
    <property type="molecule type" value="Genomic_DNA"/>
</dbReference>
<gene>
    <name evidence="1" type="ORF">AB6N35_00210</name>
</gene>
<proteinExistence type="predicted"/>
<reference evidence="2" key="1">
    <citation type="submission" date="2024-07" db="EMBL/GenBank/DDBJ databases">
        <title>Pseudomonas strain that inhibits Aeromonas fish pathogens.</title>
        <authorList>
            <person name="Wildschutte H."/>
        </authorList>
    </citation>
    <scope>NUCLEOTIDE SEQUENCE [LARGE SCALE GENOMIC DNA]</scope>
    <source>
        <strain evidence="2">n60</strain>
    </source>
</reference>
<evidence type="ECO:0000313" key="1">
    <source>
        <dbReference type="EMBL" id="MEX6462788.1"/>
    </source>
</evidence>
<sequence length="156" mass="16382">MKSNLAAHIRHVAADPRRRVFVGAHRRAEAVLVSTYSEVPEPELHMLAALSGRALGFELASARSAGLARPDVGEYRRLLAVLASRGRRPDCVGLIAAAVRAVSAQSGLSVAWSVREVGELIGDALEPDLDWADLALDVEDSLGGTGGIGQEGKAHG</sequence>
<dbReference type="Proteomes" id="UP001560293">
    <property type="component" value="Unassembled WGS sequence"/>
</dbReference>
<protein>
    <submittedName>
        <fullName evidence="1">Uncharacterized protein</fullName>
    </submittedName>
</protein>
<accession>A0ABV3YDB2</accession>
<organism evidence="1 2">
    <name type="scientific">Dietzia cinnamea</name>
    <dbReference type="NCBI Taxonomy" id="321318"/>
    <lineage>
        <taxon>Bacteria</taxon>
        <taxon>Bacillati</taxon>
        <taxon>Actinomycetota</taxon>
        <taxon>Actinomycetes</taxon>
        <taxon>Mycobacteriales</taxon>
        <taxon>Dietziaceae</taxon>
        <taxon>Dietzia</taxon>
    </lineage>
</organism>
<evidence type="ECO:0000313" key="2">
    <source>
        <dbReference type="Proteomes" id="UP001560293"/>
    </source>
</evidence>
<dbReference type="RefSeq" id="WP_369141357.1">
    <property type="nucleotide sequence ID" value="NZ_JBFTEZ010000001.1"/>
</dbReference>
<name>A0ABV3YDB2_9ACTN</name>
<keyword evidence="2" id="KW-1185">Reference proteome</keyword>
<comment type="caution">
    <text evidence="1">The sequence shown here is derived from an EMBL/GenBank/DDBJ whole genome shotgun (WGS) entry which is preliminary data.</text>
</comment>